<dbReference type="InterPro" id="IPR015915">
    <property type="entry name" value="Kelch-typ_b-propeller"/>
</dbReference>
<protein>
    <submittedName>
        <fullName evidence="4">Uncharacterized protein</fullName>
    </submittedName>
</protein>
<accession>A0A813I9I7</accession>
<keyword evidence="2" id="KW-0677">Repeat</keyword>
<evidence type="ECO:0000256" key="3">
    <source>
        <dbReference type="SAM" id="MobiDB-lite"/>
    </source>
</evidence>
<dbReference type="EMBL" id="CAJNNW010007196">
    <property type="protein sequence ID" value="CAE8649069.1"/>
    <property type="molecule type" value="Genomic_DNA"/>
</dbReference>
<comment type="caution">
    <text evidence="4">The sequence shown here is derived from an EMBL/GenBank/DDBJ whole genome shotgun (WGS) entry which is preliminary data.</text>
</comment>
<dbReference type="PANTHER" id="PTHR46093">
    <property type="entry name" value="ACYL-COA-BINDING DOMAIN-CONTAINING PROTEIN 5"/>
    <property type="match status" value="1"/>
</dbReference>
<feature type="non-terminal residue" evidence="4">
    <location>
        <position position="1"/>
    </location>
</feature>
<reference evidence="4" key="1">
    <citation type="submission" date="2021-02" db="EMBL/GenBank/DDBJ databases">
        <authorList>
            <person name="Dougan E. K."/>
            <person name="Rhodes N."/>
            <person name="Thang M."/>
            <person name="Chan C."/>
        </authorList>
    </citation>
    <scope>NUCLEOTIDE SEQUENCE</scope>
</reference>
<dbReference type="PANTHER" id="PTHR46093:SF3">
    <property type="entry name" value="ACYL-COA-BINDING DOMAIN-CONTAINING PROTEIN 4"/>
    <property type="match status" value="1"/>
</dbReference>
<gene>
    <name evidence="4" type="ORF">PGLA2088_LOCUS7100</name>
</gene>
<evidence type="ECO:0000313" key="4">
    <source>
        <dbReference type="EMBL" id="CAE8649069.1"/>
    </source>
</evidence>
<dbReference type="AlphaFoldDB" id="A0A813I9I7"/>
<feature type="region of interest" description="Disordered" evidence="3">
    <location>
        <begin position="1"/>
        <end position="33"/>
    </location>
</feature>
<dbReference type="Proteomes" id="UP000626109">
    <property type="component" value="Unassembled WGS sequence"/>
</dbReference>
<evidence type="ECO:0000256" key="1">
    <source>
        <dbReference type="ARBA" id="ARBA00022441"/>
    </source>
</evidence>
<dbReference type="SUPFAM" id="SSF117281">
    <property type="entry name" value="Kelch motif"/>
    <property type="match status" value="1"/>
</dbReference>
<evidence type="ECO:0000313" key="5">
    <source>
        <dbReference type="Proteomes" id="UP000626109"/>
    </source>
</evidence>
<sequence length="163" mass="17374">MAQARRGQGGTASKPEYVKETYQGDAPSPRFGHTTTFVGDSRVILFGGATGDSGRYTITADAFMLNAATNTWSRISAEGNLPAARAAHAAACVDHSQMVVYGGATGGGSLSSDDLYLLDIRTEERWQWMSVPVLGTSPGRRYGHTMIFNKPLLIVFGGNNGQQ</sequence>
<proteinExistence type="predicted"/>
<dbReference type="Pfam" id="PF24681">
    <property type="entry name" value="Kelch_KLHDC2_KLHL20_DRC7"/>
    <property type="match status" value="1"/>
</dbReference>
<dbReference type="Gene3D" id="2.120.10.80">
    <property type="entry name" value="Kelch-type beta propeller"/>
    <property type="match status" value="2"/>
</dbReference>
<keyword evidence="1" id="KW-0880">Kelch repeat</keyword>
<name>A0A813I9I7_POLGL</name>
<evidence type="ECO:0000256" key="2">
    <source>
        <dbReference type="ARBA" id="ARBA00022737"/>
    </source>
</evidence>
<organism evidence="4 5">
    <name type="scientific">Polarella glacialis</name>
    <name type="common">Dinoflagellate</name>
    <dbReference type="NCBI Taxonomy" id="89957"/>
    <lineage>
        <taxon>Eukaryota</taxon>
        <taxon>Sar</taxon>
        <taxon>Alveolata</taxon>
        <taxon>Dinophyceae</taxon>
        <taxon>Suessiales</taxon>
        <taxon>Suessiaceae</taxon>
        <taxon>Polarella</taxon>
    </lineage>
</organism>